<reference evidence="2 3" key="1">
    <citation type="journal article" date="2020" name="ISME J.">
        <title>Uncovering the hidden diversity of litter-decomposition mechanisms in mushroom-forming fungi.</title>
        <authorList>
            <person name="Floudas D."/>
            <person name="Bentzer J."/>
            <person name="Ahren D."/>
            <person name="Johansson T."/>
            <person name="Persson P."/>
            <person name="Tunlid A."/>
        </authorList>
    </citation>
    <scope>NUCLEOTIDE SEQUENCE [LARGE SCALE GENOMIC DNA]</scope>
    <source>
        <strain evidence="2 3">CBS 146.42</strain>
    </source>
</reference>
<dbReference type="AlphaFoldDB" id="A0A8H5GCM0"/>
<evidence type="ECO:0000313" key="3">
    <source>
        <dbReference type="Proteomes" id="UP000559027"/>
    </source>
</evidence>
<protein>
    <recommendedName>
        <fullName evidence="1">Fatty acid desaturase domain-containing protein</fullName>
    </recommendedName>
</protein>
<keyword evidence="3" id="KW-1185">Reference proteome</keyword>
<dbReference type="OrthoDB" id="1461976at2759"/>
<dbReference type="InterPro" id="IPR005804">
    <property type="entry name" value="FA_desaturase_dom"/>
</dbReference>
<dbReference type="EMBL" id="JAACJO010000002">
    <property type="protein sequence ID" value="KAF5362446.1"/>
    <property type="molecule type" value="Genomic_DNA"/>
</dbReference>
<dbReference type="InterPro" id="IPR012171">
    <property type="entry name" value="Fatty_acid_desaturase"/>
</dbReference>
<name>A0A8H5GCM0_9AGAR</name>
<organism evidence="2 3">
    <name type="scientific">Leucocoprinus leucothites</name>
    <dbReference type="NCBI Taxonomy" id="201217"/>
    <lineage>
        <taxon>Eukaryota</taxon>
        <taxon>Fungi</taxon>
        <taxon>Dikarya</taxon>
        <taxon>Basidiomycota</taxon>
        <taxon>Agaricomycotina</taxon>
        <taxon>Agaricomycetes</taxon>
        <taxon>Agaricomycetidae</taxon>
        <taxon>Agaricales</taxon>
        <taxon>Agaricineae</taxon>
        <taxon>Agaricaceae</taxon>
        <taxon>Leucocoprinus</taxon>
    </lineage>
</organism>
<dbReference type="GO" id="GO:0016491">
    <property type="term" value="F:oxidoreductase activity"/>
    <property type="evidence" value="ECO:0007669"/>
    <property type="project" value="InterPro"/>
</dbReference>
<feature type="domain" description="Fatty acid desaturase" evidence="1">
    <location>
        <begin position="95"/>
        <end position="169"/>
    </location>
</feature>
<dbReference type="Pfam" id="PF00487">
    <property type="entry name" value="FA_desaturase"/>
    <property type="match status" value="1"/>
</dbReference>
<gene>
    <name evidence="2" type="ORF">D9756_002419</name>
</gene>
<dbReference type="PANTHER" id="PTHR32100">
    <property type="entry name" value="OMEGA-6 FATTY ACID DESATURASE, CHLOROPLASTIC"/>
    <property type="match status" value="1"/>
</dbReference>
<sequence length="208" mass="24336">MVWFQIFQDGPEFETRRRKRTFTPPNLSLKDLHNAIPRHLFERSTLKSSFYVVTHILLTALLHVSAKRIPTTLEQLAATSNHPVIVQCLLKPAIWMFFWGWQGMFFAGIWCLGHEAGHDALSPKRWVNSLFGLSLHTFVLTPYYSWRATHRSHHKSTNNLERDETYIPPTRKSLKLPDGRVAVRMDYADILEETPAFTLFKLFIRQFL</sequence>
<dbReference type="Proteomes" id="UP000559027">
    <property type="component" value="Unassembled WGS sequence"/>
</dbReference>
<comment type="caution">
    <text evidence="2">The sequence shown here is derived from an EMBL/GenBank/DDBJ whole genome shotgun (WGS) entry which is preliminary data.</text>
</comment>
<dbReference type="GO" id="GO:0006629">
    <property type="term" value="P:lipid metabolic process"/>
    <property type="evidence" value="ECO:0007669"/>
    <property type="project" value="InterPro"/>
</dbReference>
<proteinExistence type="predicted"/>
<evidence type="ECO:0000313" key="2">
    <source>
        <dbReference type="EMBL" id="KAF5362446.1"/>
    </source>
</evidence>
<accession>A0A8H5GCM0</accession>
<evidence type="ECO:0000259" key="1">
    <source>
        <dbReference type="Pfam" id="PF00487"/>
    </source>
</evidence>